<evidence type="ECO:0000313" key="7">
    <source>
        <dbReference type="Proteomes" id="UP000297475"/>
    </source>
</evidence>
<dbReference type="Pfam" id="PF01430">
    <property type="entry name" value="HSP33"/>
    <property type="match status" value="1"/>
</dbReference>
<dbReference type="AlphaFoldDB" id="A0A4Z0W5T7"/>
<proteinExistence type="predicted"/>
<dbReference type="Proteomes" id="UP000297475">
    <property type="component" value="Unassembled WGS sequence"/>
</dbReference>
<reference evidence="6 7" key="1">
    <citation type="submission" date="2019-04" db="EMBL/GenBank/DDBJ databases">
        <title>Natronospirillum operosus gen. nov., sp. nov., a haloalkaliphilic satellite isolated from decaying biomass of laboratory culture of cyanobacterium Geitlerinema sp. and proposal of Natronospirillaceae fam. nov. and Saccharospirillaceae fam. nov.</title>
        <authorList>
            <person name="Kevbrin V."/>
            <person name="Boltyanskaya Y."/>
            <person name="Koziaeva V."/>
            <person name="Grouzdev D.S."/>
            <person name="Park M."/>
            <person name="Cho J."/>
        </authorList>
    </citation>
    <scope>NUCLEOTIDE SEQUENCE [LARGE SCALE GENOMIC DNA]</scope>
    <source>
        <strain evidence="6 7">G-116</strain>
    </source>
</reference>
<dbReference type="NCBIfam" id="NF001033">
    <property type="entry name" value="PRK00114.1"/>
    <property type="match status" value="1"/>
</dbReference>
<comment type="caution">
    <text evidence="6">The sequence shown here is derived from an EMBL/GenBank/DDBJ whole genome shotgun (WGS) entry which is preliminary data.</text>
</comment>
<gene>
    <name evidence="6" type="ORF">E4656_16730</name>
</gene>
<dbReference type="GO" id="GO:0042026">
    <property type="term" value="P:protein refolding"/>
    <property type="evidence" value="ECO:0007669"/>
    <property type="project" value="TreeGrafter"/>
</dbReference>
<evidence type="ECO:0000256" key="4">
    <source>
        <dbReference type="ARBA" id="ARBA00023186"/>
    </source>
</evidence>
<dbReference type="InterPro" id="IPR016153">
    <property type="entry name" value="Heat_shock_Hsp33_N"/>
</dbReference>
<dbReference type="InterPro" id="IPR016154">
    <property type="entry name" value="Heat_shock_Hsp33_C"/>
</dbReference>
<protein>
    <submittedName>
        <fullName evidence="6">Hsp33 family molecular chaperone HslO</fullName>
    </submittedName>
</protein>
<dbReference type="Gene3D" id="1.10.287.480">
    <property type="entry name" value="helix hairpin bin"/>
    <property type="match status" value="1"/>
</dbReference>
<dbReference type="RefSeq" id="WP_135484456.1">
    <property type="nucleotide sequence ID" value="NZ_SRMF01000009.1"/>
</dbReference>
<name>A0A4Z0W5T7_9GAMM</name>
<keyword evidence="3" id="KW-1015">Disulfide bond</keyword>
<dbReference type="InterPro" id="IPR023212">
    <property type="entry name" value="Hsp33_helix_hairpin_bin_dom_sf"/>
</dbReference>
<accession>A0A4Z0W5T7</accession>
<dbReference type="SUPFAM" id="SSF118352">
    <property type="entry name" value="HSP33 redox switch-like"/>
    <property type="match status" value="1"/>
</dbReference>
<dbReference type="Gene3D" id="3.55.30.10">
    <property type="entry name" value="Hsp33 domain"/>
    <property type="match status" value="1"/>
</dbReference>
<dbReference type="GO" id="GO:0051082">
    <property type="term" value="F:unfolded protein binding"/>
    <property type="evidence" value="ECO:0007669"/>
    <property type="project" value="InterPro"/>
</dbReference>
<dbReference type="SUPFAM" id="SSF64397">
    <property type="entry name" value="Hsp33 domain"/>
    <property type="match status" value="1"/>
</dbReference>
<dbReference type="InterPro" id="IPR000397">
    <property type="entry name" value="Heat_shock_Hsp33"/>
</dbReference>
<keyword evidence="1" id="KW-0963">Cytoplasm</keyword>
<dbReference type="PIRSF" id="PIRSF005261">
    <property type="entry name" value="Heat_shock_Hsp33"/>
    <property type="match status" value="1"/>
</dbReference>
<evidence type="ECO:0000256" key="5">
    <source>
        <dbReference type="ARBA" id="ARBA00023284"/>
    </source>
</evidence>
<dbReference type="EMBL" id="SRMF01000009">
    <property type="protein sequence ID" value="TGG91364.1"/>
    <property type="molecule type" value="Genomic_DNA"/>
</dbReference>
<dbReference type="GO" id="GO:0044183">
    <property type="term" value="F:protein folding chaperone"/>
    <property type="evidence" value="ECO:0007669"/>
    <property type="project" value="TreeGrafter"/>
</dbReference>
<dbReference type="OrthoDB" id="9776534at2"/>
<evidence type="ECO:0000256" key="3">
    <source>
        <dbReference type="ARBA" id="ARBA00023157"/>
    </source>
</evidence>
<keyword evidence="5" id="KW-0676">Redox-active center</keyword>
<dbReference type="CDD" id="cd00498">
    <property type="entry name" value="Hsp33"/>
    <property type="match status" value="1"/>
</dbReference>
<keyword evidence="4" id="KW-0143">Chaperone</keyword>
<dbReference type="GO" id="GO:0005737">
    <property type="term" value="C:cytoplasm"/>
    <property type="evidence" value="ECO:0007669"/>
    <property type="project" value="InterPro"/>
</dbReference>
<keyword evidence="7" id="KW-1185">Reference proteome</keyword>
<evidence type="ECO:0000256" key="2">
    <source>
        <dbReference type="ARBA" id="ARBA00022833"/>
    </source>
</evidence>
<dbReference type="PANTHER" id="PTHR30111">
    <property type="entry name" value="33 KDA CHAPERONIN"/>
    <property type="match status" value="1"/>
</dbReference>
<evidence type="ECO:0000313" key="6">
    <source>
        <dbReference type="EMBL" id="TGG91364.1"/>
    </source>
</evidence>
<keyword evidence="2" id="KW-0862">Zinc</keyword>
<dbReference type="PANTHER" id="PTHR30111:SF1">
    <property type="entry name" value="33 KDA CHAPERONIN"/>
    <property type="match status" value="1"/>
</dbReference>
<sequence>MSQSGTDQCQRFLFDQLAIRGELTHLQQSYRDVLSQHSYPAPVARLLGEFMAAVSLLSDTLKFRGLLSLQARGAGQVRTVMAECEHHERLRAIARYTDDFVDGGPMLGEGQLAITIEPEQGQRYQGIVSLRDHGLAQALEDYFQQSEQIRTRVWLAADGVQAAGLLIQAMPESAHESSLTHDSDGWDRIIALADTLTDAELLTLDSERLLVRLFHEETVRTWPPVPRHFECTCSHERSARALRSIGYAEARQLAVEQGSIQVDCQFCRARYNYTVEDVEALFEGDDNTALN</sequence>
<dbReference type="Gene3D" id="3.90.1280.10">
    <property type="entry name" value="HSP33 redox switch-like"/>
    <property type="match status" value="1"/>
</dbReference>
<evidence type="ECO:0000256" key="1">
    <source>
        <dbReference type="ARBA" id="ARBA00022490"/>
    </source>
</evidence>
<organism evidence="6 7">
    <name type="scientific">Natronospirillum operosum</name>
    <dbReference type="NCBI Taxonomy" id="2759953"/>
    <lineage>
        <taxon>Bacteria</taxon>
        <taxon>Pseudomonadati</taxon>
        <taxon>Pseudomonadota</taxon>
        <taxon>Gammaproteobacteria</taxon>
        <taxon>Oceanospirillales</taxon>
        <taxon>Natronospirillaceae</taxon>
        <taxon>Natronospirillum</taxon>
    </lineage>
</organism>